<proteinExistence type="predicted"/>
<dbReference type="SUPFAM" id="SSF103642">
    <property type="entry name" value="Sec-C motif"/>
    <property type="match status" value="1"/>
</dbReference>
<accession>Q0I0G7</accession>
<reference evidence="1" key="1">
    <citation type="submission" date="2006-08" db="EMBL/GenBank/DDBJ databases">
        <title>Complete sequence of Chromosome1 of Shewanella sp. MR-7.</title>
        <authorList>
            <consortium name="US DOE Joint Genome Institute"/>
            <person name="Copeland A."/>
            <person name="Lucas S."/>
            <person name="Lapidus A."/>
            <person name="Barry K."/>
            <person name="Detter J.C."/>
            <person name="Glavina del Rio T."/>
            <person name="Hammon N."/>
            <person name="Israni S."/>
            <person name="Dalin E."/>
            <person name="Tice H."/>
            <person name="Pitluck S."/>
            <person name="Kiss H."/>
            <person name="Brettin T."/>
            <person name="Bruce D."/>
            <person name="Han C."/>
            <person name="Tapia R."/>
            <person name="Gilna P."/>
            <person name="Schmutz J."/>
            <person name="Larimer F."/>
            <person name="Land M."/>
            <person name="Hauser L."/>
            <person name="Kyrpides N."/>
            <person name="Mikhailova N."/>
            <person name="Nealson K."/>
            <person name="Konstantinidis K."/>
            <person name="Klappenbach J."/>
            <person name="Tiedje J."/>
            <person name="Richardson P."/>
        </authorList>
    </citation>
    <scope>NUCLEOTIDE SEQUENCE</scope>
    <source>
        <strain evidence="1">MR-7</strain>
    </source>
</reference>
<evidence type="ECO:0008006" key="2">
    <source>
        <dbReference type="Google" id="ProtNLM"/>
    </source>
</evidence>
<dbReference type="InterPro" id="IPR004027">
    <property type="entry name" value="SEC_C_motif"/>
</dbReference>
<dbReference type="EMBL" id="CP000444">
    <property type="protein sequence ID" value="ABI41138.1"/>
    <property type="molecule type" value="Genomic_DNA"/>
</dbReference>
<gene>
    <name evidence="1" type="ordered locus">Shewmr7_0132</name>
</gene>
<dbReference type="HOGENOM" id="CLU_1414660_0_0_6"/>
<organism evidence="1">
    <name type="scientific">Shewanella sp. (strain MR-7)</name>
    <dbReference type="NCBI Taxonomy" id="60481"/>
    <lineage>
        <taxon>Bacteria</taxon>
        <taxon>Pseudomonadati</taxon>
        <taxon>Pseudomonadota</taxon>
        <taxon>Gammaproteobacteria</taxon>
        <taxon>Alteromonadales</taxon>
        <taxon>Shewanellaceae</taxon>
        <taxon>Shewanella</taxon>
    </lineage>
</organism>
<dbReference type="KEGG" id="shm:Shewmr7_0132"/>
<name>Q0I0G7_SHESR</name>
<dbReference type="Pfam" id="PF02810">
    <property type="entry name" value="SEC-C"/>
    <property type="match status" value="1"/>
</dbReference>
<protein>
    <recommendedName>
        <fullName evidence="2">SEC-C motif domain protein</fullName>
    </recommendedName>
</protein>
<dbReference type="Gene3D" id="3.10.450.50">
    <property type="match status" value="1"/>
</dbReference>
<sequence>MHFYIPTNVPKDFLKDLGYQPVESVPVEPLEQGVTMHCLDNVRKYLSCNEGEPQFGWMFSMLGKFILKLHAHVVVRLPDQKLLCVTPPEKPLRYVNFIKDSSISSMITNNRLPTKSFALVNAAIIKQFVQLENDEDTARLIGDLVATSNIYLQKANLEHEFLQYVRVNTGRNDVCFCGSEKKYKYCCG</sequence>
<dbReference type="AlphaFoldDB" id="Q0I0G7"/>
<evidence type="ECO:0000313" key="1">
    <source>
        <dbReference type="EMBL" id="ABI41138.1"/>
    </source>
</evidence>